<organism evidence="1 2">
    <name type="scientific">Paludifilum halophilum</name>
    <dbReference type="NCBI Taxonomy" id="1642702"/>
    <lineage>
        <taxon>Bacteria</taxon>
        <taxon>Bacillati</taxon>
        <taxon>Bacillota</taxon>
        <taxon>Bacilli</taxon>
        <taxon>Bacillales</taxon>
        <taxon>Thermoactinomycetaceae</taxon>
        <taxon>Paludifilum</taxon>
    </lineage>
</organism>
<reference evidence="1 2" key="1">
    <citation type="submission" date="2017-07" db="EMBL/GenBank/DDBJ databases">
        <title>The genome sequence of Paludifilum halophilum highlights mechanisms for microbial adaptation to high salt environemnts.</title>
        <authorList>
            <person name="Belbahri L."/>
        </authorList>
    </citation>
    <scope>NUCLEOTIDE SEQUENCE [LARGE SCALE GENOMIC DNA]</scope>
    <source>
        <strain evidence="1 2">DSM 102817</strain>
    </source>
</reference>
<keyword evidence="2" id="KW-1185">Reference proteome</keyword>
<dbReference type="EMBL" id="NOWF01000009">
    <property type="protein sequence ID" value="OYD06790.1"/>
    <property type="molecule type" value="Genomic_DNA"/>
</dbReference>
<proteinExistence type="predicted"/>
<comment type="caution">
    <text evidence="1">The sequence shown here is derived from an EMBL/GenBank/DDBJ whole genome shotgun (WGS) entry which is preliminary data.</text>
</comment>
<sequence>MSIPDSCIDETSFFQDAEDDIFLNFCRASGMNRQEESKNRSKSCTISQEGLIHETGRAFEVLRPAR</sequence>
<dbReference type="AlphaFoldDB" id="A0A235B3B6"/>
<accession>A0A235B3B6</accession>
<evidence type="ECO:0000313" key="1">
    <source>
        <dbReference type="EMBL" id="OYD06790.1"/>
    </source>
</evidence>
<name>A0A235B3B6_9BACL</name>
<evidence type="ECO:0000313" key="2">
    <source>
        <dbReference type="Proteomes" id="UP000215459"/>
    </source>
</evidence>
<dbReference type="Proteomes" id="UP000215459">
    <property type="component" value="Unassembled WGS sequence"/>
</dbReference>
<gene>
    <name evidence="1" type="ORF">CHM34_14655</name>
</gene>
<protein>
    <submittedName>
        <fullName evidence="1">Uncharacterized protein</fullName>
    </submittedName>
</protein>